<accession>A0A224Y0Z1</accession>
<evidence type="ECO:0000313" key="2">
    <source>
        <dbReference type="EMBL" id="JAW16148.1"/>
    </source>
</evidence>
<protein>
    <submittedName>
        <fullName evidence="2">Putative secreted protein</fullName>
    </submittedName>
</protein>
<evidence type="ECO:0000256" key="1">
    <source>
        <dbReference type="SAM" id="SignalP"/>
    </source>
</evidence>
<keyword evidence="1" id="KW-0732">Signal</keyword>
<reference evidence="2" key="1">
    <citation type="journal article" date="2018" name="PLoS Negl. Trop. Dis.">
        <title>An insight into the salivary gland and fat body transcriptome of Panstrongylus lignarius (Hemiptera: Heteroptera), the main vector of Chagas disease in Peru.</title>
        <authorList>
            <person name="Nevoa J.C."/>
            <person name="Mendes M.T."/>
            <person name="da Silva M.V."/>
            <person name="Soares S.C."/>
            <person name="Oliveira C.J.F."/>
            <person name="Ribeiro J.M.C."/>
        </authorList>
    </citation>
    <scope>NUCLEOTIDE SEQUENCE</scope>
</reference>
<organism evidence="2">
    <name type="scientific">Panstrongylus lignarius</name>
    <dbReference type="NCBI Taxonomy" id="156445"/>
    <lineage>
        <taxon>Eukaryota</taxon>
        <taxon>Metazoa</taxon>
        <taxon>Ecdysozoa</taxon>
        <taxon>Arthropoda</taxon>
        <taxon>Hexapoda</taxon>
        <taxon>Insecta</taxon>
        <taxon>Pterygota</taxon>
        <taxon>Neoptera</taxon>
        <taxon>Paraneoptera</taxon>
        <taxon>Hemiptera</taxon>
        <taxon>Heteroptera</taxon>
        <taxon>Panheteroptera</taxon>
        <taxon>Cimicomorpha</taxon>
        <taxon>Reduviidae</taxon>
        <taxon>Triatominae</taxon>
        <taxon>Panstrongylus</taxon>
    </lineage>
</organism>
<dbReference type="EMBL" id="GFTR01000278">
    <property type="protein sequence ID" value="JAW16148.1"/>
    <property type="molecule type" value="Transcribed_RNA"/>
</dbReference>
<sequence length="70" mass="7594">MAAPLSLAFLIMNCISSTVKATSFTPSPCFATCKFTSFSFGSYAEINTNFILFCCTTWAAYCLDPVSKPL</sequence>
<proteinExistence type="predicted"/>
<name>A0A224Y0Z1_9HEMI</name>
<dbReference type="AlphaFoldDB" id="A0A224Y0Z1"/>
<feature type="chain" id="PRO_5013188935" evidence="1">
    <location>
        <begin position="22"/>
        <end position="70"/>
    </location>
</feature>
<feature type="signal peptide" evidence="1">
    <location>
        <begin position="1"/>
        <end position="21"/>
    </location>
</feature>